<evidence type="ECO:0000256" key="1">
    <source>
        <dbReference type="SAM" id="MobiDB-lite"/>
    </source>
</evidence>
<evidence type="ECO:0000313" key="3">
    <source>
        <dbReference type="Proteomes" id="UP001146351"/>
    </source>
</evidence>
<comment type="caution">
    <text evidence="2">The sequence shown here is derived from an EMBL/GenBank/DDBJ whole genome shotgun (WGS) entry which is preliminary data.</text>
</comment>
<proteinExistence type="predicted"/>
<evidence type="ECO:0000313" key="2">
    <source>
        <dbReference type="EMBL" id="KAJ5179216.1"/>
    </source>
</evidence>
<protein>
    <submittedName>
        <fullName evidence="2">Uncharacterized protein</fullName>
    </submittedName>
</protein>
<accession>A0A9W9LV74</accession>
<reference evidence="2" key="1">
    <citation type="submission" date="2022-11" db="EMBL/GenBank/DDBJ databases">
        <authorList>
            <person name="Petersen C."/>
        </authorList>
    </citation>
    <scope>NUCLEOTIDE SEQUENCE</scope>
    <source>
        <strain evidence="2">IBT 21917</strain>
    </source>
</reference>
<organism evidence="2 3">
    <name type="scientific">Penicillium capsulatum</name>
    <dbReference type="NCBI Taxonomy" id="69766"/>
    <lineage>
        <taxon>Eukaryota</taxon>
        <taxon>Fungi</taxon>
        <taxon>Dikarya</taxon>
        <taxon>Ascomycota</taxon>
        <taxon>Pezizomycotina</taxon>
        <taxon>Eurotiomycetes</taxon>
        <taxon>Eurotiomycetidae</taxon>
        <taxon>Eurotiales</taxon>
        <taxon>Aspergillaceae</taxon>
        <taxon>Penicillium</taxon>
    </lineage>
</organism>
<gene>
    <name evidence="2" type="ORF">N7492_002426</name>
</gene>
<dbReference type="AlphaFoldDB" id="A0A9W9LV74"/>
<name>A0A9W9LV74_9EURO</name>
<reference evidence="2" key="2">
    <citation type="journal article" date="2023" name="IMA Fungus">
        <title>Comparative genomic study of the Penicillium genus elucidates a diverse pangenome and 15 lateral gene transfer events.</title>
        <authorList>
            <person name="Petersen C."/>
            <person name="Sorensen T."/>
            <person name="Nielsen M.R."/>
            <person name="Sondergaard T.E."/>
            <person name="Sorensen J.L."/>
            <person name="Fitzpatrick D.A."/>
            <person name="Frisvad J.C."/>
            <person name="Nielsen K.L."/>
        </authorList>
    </citation>
    <scope>NUCLEOTIDE SEQUENCE</scope>
    <source>
        <strain evidence="2">IBT 21917</strain>
    </source>
</reference>
<sequence length="174" mass="19785">MIDPGDRFFSEGQGYFGPRDNPTTETHCNVWDWDQLRMVKVKGTAKLFPPEVETEILVFAQFADLLSPEIHAITVNDDGLLTGVSTDPEEDNTMFTGYLSFSNVESLADCRTIQYFKLQEIDRLGPGVDLLSYEVESGNPHKVVFKFNPMGKPSQKKERKKSTLTFWQKNKALE</sequence>
<dbReference type="Proteomes" id="UP001146351">
    <property type="component" value="Unassembled WGS sequence"/>
</dbReference>
<dbReference type="OrthoDB" id="4062651at2759"/>
<keyword evidence="3" id="KW-1185">Reference proteome</keyword>
<dbReference type="EMBL" id="JAPQKO010000002">
    <property type="protein sequence ID" value="KAJ5179216.1"/>
    <property type="molecule type" value="Genomic_DNA"/>
</dbReference>
<feature type="region of interest" description="Disordered" evidence="1">
    <location>
        <begin position="1"/>
        <end position="21"/>
    </location>
</feature>